<gene>
    <name evidence="3" type="ORF">SHI21_17210</name>
</gene>
<dbReference type="Proteomes" id="UP001302274">
    <property type="component" value="Unassembled WGS sequence"/>
</dbReference>
<sequence length="459" mass="52615">MKKNLILIALSSMLLSTAIFADDIDMPVVKKPDVLLEGTQQTLTAEQIASILPWAKNSKSFLADLISSTQGLNTNDKIERLTDGIKQTVGESAPKKSELFMRYILNRSLVITETLDAETDRDAVGSNDTKLRVLLTSAKLAIKYYDIDLNSLTNKTVMPFEIFGIDYFNFLNDLNKSIFDASAQYKIQRISLEWLQWDLYRSLNNTTYAAQIVKLNNALKILPSKKVSDAQAIANIKQMKKTIELLDIPEIKNKSERIEQNSNESEVNDNESEEDDNEYSRFNDGKQYFYSTSKEKCFPVSQDNTIMYSSKVNSNFCFQAGQYHYSTSRKECFKVSKGNDIMYSDRVADKFCAAKNTFHYSTSREKCYQVSKYNDIMYSSLVNDKYCAKEDTSYYSTSREKCYQVSNANDIMYSSRLDDKYCALENQYYYSSTRGACFKQSKTNDIMYSSKVDNSYCTN</sequence>
<evidence type="ECO:0000313" key="4">
    <source>
        <dbReference type="Proteomes" id="UP001302274"/>
    </source>
</evidence>
<dbReference type="RefSeq" id="WP_323578180.1">
    <property type="nucleotide sequence ID" value="NZ_JAYGJQ010000002.1"/>
</dbReference>
<feature type="compositionally biased region" description="Acidic residues" evidence="1">
    <location>
        <begin position="266"/>
        <end position="277"/>
    </location>
</feature>
<evidence type="ECO:0000256" key="1">
    <source>
        <dbReference type="SAM" id="MobiDB-lite"/>
    </source>
</evidence>
<reference evidence="3 4" key="1">
    <citation type="submission" date="2023-11" db="EMBL/GenBank/DDBJ databases">
        <title>A Novel Polar Bacteriovorax (B. antarcticus) Isolated from the Biocrust in Antarctica.</title>
        <authorList>
            <person name="Mun W."/>
            <person name="Choi S.Y."/>
            <person name="Mitchell R.J."/>
        </authorList>
    </citation>
    <scope>NUCLEOTIDE SEQUENCE [LARGE SCALE GENOMIC DNA]</scope>
    <source>
        <strain evidence="3 4">PP10</strain>
    </source>
</reference>
<feature type="signal peptide" evidence="2">
    <location>
        <begin position="1"/>
        <end position="21"/>
    </location>
</feature>
<evidence type="ECO:0000256" key="2">
    <source>
        <dbReference type="SAM" id="SignalP"/>
    </source>
</evidence>
<organism evidence="3 4">
    <name type="scientific">Bacteriovorax antarcticus</name>
    <dbReference type="NCBI Taxonomy" id="3088717"/>
    <lineage>
        <taxon>Bacteria</taxon>
        <taxon>Pseudomonadati</taxon>
        <taxon>Bdellovibrionota</taxon>
        <taxon>Bacteriovoracia</taxon>
        <taxon>Bacteriovoracales</taxon>
        <taxon>Bacteriovoracaceae</taxon>
        <taxon>Bacteriovorax</taxon>
    </lineage>
</organism>
<protein>
    <submittedName>
        <fullName evidence="3">Uncharacterized protein</fullName>
    </submittedName>
</protein>
<accession>A0ABU5W087</accession>
<proteinExistence type="predicted"/>
<feature type="chain" id="PRO_5046472757" evidence="2">
    <location>
        <begin position="22"/>
        <end position="459"/>
    </location>
</feature>
<feature type="region of interest" description="Disordered" evidence="1">
    <location>
        <begin position="256"/>
        <end position="281"/>
    </location>
</feature>
<name>A0ABU5W087_9BACT</name>
<keyword evidence="2" id="KW-0732">Signal</keyword>
<keyword evidence="4" id="KW-1185">Reference proteome</keyword>
<dbReference type="EMBL" id="JAYGJQ010000002">
    <property type="protein sequence ID" value="MEA9357974.1"/>
    <property type="molecule type" value="Genomic_DNA"/>
</dbReference>
<evidence type="ECO:0000313" key="3">
    <source>
        <dbReference type="EMBL" id="MEA9357974.1"/>
    </source>
</evidence>
<comment type="caution">
    <text evidence="3">The sequence shown here is derived from an EMBL/GenBank/DDBJ whole genome shotgun (WGS) entry which is preliminary data.</text>
</comment>